<dbReference type="PANTHER" id="PTHR33508:SF1">
    <property type="entry name" value="UPF0056 MEMBRANE PROTEIN YHCE"/>
    <property type="match status" value="1"/>
</dbReference>
<name>A0A451G571_9GAMM</name>
<evidence type="ECO:0000256" key="2">
    <source>
        <dbReference type="ARBA" id="ARBA00009784"/>
    </source>
</evidence>
<dbReference type="KEGG" id="htr:EPV75_02675"/>
<dbReference type="Pfam" id="PF01914">
    <property type="entry name" value="MarC"/>
    <property type="match status" value="1"/>
</dbReference>
<evidence type="ECO:0000256" key="7">
    <source>
        <dbReference type="RuleBase" id="RU362048"/>
    </source>
</evidence>
<dbReference type="RefSeq" id="WP_128384374.1">
    <property type="nucleotide sequence ID" value="NZ_CP035033.1"/>
</dbReference>
<dbReference type="AlphaFoldDB" id="A0A451G571"/>
<evidence type="ECO:0000256" key="1">
    <source>
        <dbReference type="ARBA" id="ARBA00004651"/>
    </source>
</evidence>
<evidence type="ECO:0000256" key="4">
    <source>
        <dbReference type="ARBA" id="ARBA00022692"/>
    </source>
</evidence>
<keyword evidence="6 7" id="KW-0472">Membrane</keyword>
<accession>A0A451G571</accession>
<feature type="transmembrane region" description="Helical" evidence="7">
    <location>
        <begin position="111"/>
        <end position="132"/>
    </location>
</feature>
<evidence type="ECO:0000256" key="5">
    <source>
        <dbReference type="ARBA" id="ARBA00022989"/>
    </source>
</evidence>
<sequence length="207" mass="21864">MEHLITFAITMLTVTNPAGNLAIFAGLTANRTEAEKQAIARQTAIAITVIMLLVTWVGSLLLKAFGVTPPGLEVAGGVIIALLGLSMLRSKTDAMTHSPEEHEEAQTKDSIAVVPMAIPIIAGPGAITTLILATQKFPTFEDRFIISLVAVGIGLLFWLVLYFAGPISRKLGVTGMNIVSKIMGMVLTAIAFQMLANGLKELLPGLA</sequence>
<evidence type="ECO:0000313" key="8">
    <source>
        <dbReference type="EMBL" id="QAB14647.1"/>
    </source>
</evidence>
<evidence type="ECO:0000256" key="6">
    <source>
        <dbReference type="ARBA" id="ARBA00023136"/>
    </source>
</evidence>
<feature type="transmembrane region" description="Helical" evidence="7">
    <location>
        <begin position="6"/>
        <end position="27"/>
    </location>
</feature>
<dbReference type="Proteomes" id="UP000285478">
    <property type="component" value="Chromosome"/>
</dbReference>
<dbReference type="EMBL" id="CP035033">
    <property type="protein sequence ID" value="QAB14647.1"/>
    <property type="molecule type" value="Genomic_DNA"/>
</dbReference>
<feature type="transmembrane region" description="Helical" evidence="7">
    <location>
        <begin position="74"/>
        <end position="90"/>
    </location>
</feature>
<evidence type="ECO:0000256" key="3">
    <source>
        <dbReference type="ARBA" id="ARBA00022475"/>
    </source>
</evidence>
<proteinExistence type="inferred from homology"/>
<keyword evidence="3" id="KW-1003">Cell membrane</keyword>
<protein>
    <recommendedName>
        <fullName evidence="7">UPF0056 membrane protein</fullName>
    </recommendedName>
</protein>
<keyword evidence="4 7" id="KW-0812">Transmembrane</keyword>
<dbReference type="InterPro" id="IPR002771">
    <property type="entry name" value="Multi_antbiot-R_MarC"/>
</dbReference>
<feature type="transmembrane region" description="Helical" evidence="7">
    <location>
        <begin position="176"/>
        <end position="196"/>
    </location>
</feature>
<evidence type="ECO:0000313" key="9">
    <source>
        <dbReference type="Proteomes" id="UP000285478"/>
    </source>
</evidence>
<gene>
    <name evidence="8" type="ORF">EPV75_02675</name>
</gene>
<dbReference type="GO" id="GO:0005886">
    <property type="term" value="C:plasma membrane"/>
    <property type="evidence" value="ECO:0007669"/>
    <property type="project" value="UniProtKB-SubCell"/>
</dbReference>
<keyword evidence="5 7" id="KW-1133">Transmembrane helix</keyword>
<reference evidence="8 9" key="1">
    <citation type="journal article" date="2018" name="Environ. Microbiol.">
        <title>Genomes of ubiquitous marine and hypersaline Hydrogenovibrio, Thiomicrorhabdus and Thiomicrospira spp. encode a diversity of mechanisms to sustain chemolithoautotrophy in heterogeneous environments.</title>
        <authorList>
            <person name="Scott K.M."/>
            <person name="Williams J."/>
            <person name="Porter C.M.B."/>
            <person name="Russel S."/>
            <person name="Harmer T.L."/>
            <person name="Paul J.H."/>
            <person name="Antonen K.M."/>
            <person name="Bridges M.K."/>
            <person name="Camper G.J."/>
            <person name="Campla C.K."/>
            <person name="Casella L.G."/>
            <person name="Chase E."/>
            <person name="Conrad J.W."/>
            <person name="Cruz M.C."/>
            <person name="Dunlap D.S."/>
            <person name="Duran L."/>
            <person name="Fahsbender E.M."/>
            <person name="Goldsmith D.B."/>
            <person name="Keeley R.F."/>
            <person name="Kondoff M.R."/>
            <person name="Kussy B.I."/>
            <person name="Lane M.K."/>
            <person name="Lawler S."/>
            <person name="Leigh B.A."/>
            <person name="Lewis C."/>
            <person name="Lostal L.M."/>
            <person name="Marking D."/>
            <person name="Mancera P.A."/>
            <person name="McClenthan E.C."/>
            <person name="McIntyre E.A."/>
            <person name="Mine J.A."/>
            <person name="Modi S."/>
            <person name="Moore B.D."/>
            <person name="Morgan W.A."/>
            <person name="Nelson K.M."/>
            <person name="Nguyen K.N."/>
            <person name="Ogburn N."/>
            <person name="Parrino D.G."/>
            <person name="Pedapudi A.D."/>
            <person name="Pelham R.P."/>
            <person name="Preece A.M."/>
            <person name="Rampersad E.A."/>
            <person name="Richardson J.C."/>
            <person name="Rodgers C.M."/>
            <person name="Schaffer B.L."/>
            <person name="Sheridan N.E."/>
            <person name="Solone M.R."/>
            <person name="Staley Z.R."/>
            <person name="Tabuchi M."/>
            <person name="Waide R.J."/>
            <person name="Wanjugi P.W."/>
            <person name="Young S."/>
            <person name="Clum A."/>
            <person name="Daum C."/>
            <person name="Huntemann M."/>
            <person name="Ivanova N."/>
            <person name="Kyrpides N."/>
            <person name="Mikhailova N."/>
            <person name="Palaniappan K."/>
            <person name="Pillay M."/>
            <person name="Reddy T.B.K."/>
            <person name="Shapiro N."/>
            <person name="Stamatis D."/>
            <person name="Varghese N."/>
            <person name="Woyke T."/>
            <person name="Boden R."/>
            <person name="Freyermuth S.K."/>
            <person name="Kerfeld C.A."/>
        </authorList>
    </citation>
    <scope>NUCLEOTIDE SEQUENCE [LARGE SCALE GENOMIC DNA]</scope>
    <source>
        <strain evidence="8 9">JR-2</strain>
    </source>
</reference>
<keyword evidence="9" id="KW-1185">Reference proteome</keyword>
<dbReference type="NCBIfam" id="TIGR00427">
    <property type="entry name" value="NAAT family transporter"/>
    <property type="match status" value="1"/>
</dbReference>
<feature type="transmembrane region" description="Helical" evidence="7">
    <location>
        <begin position="144"/>
        <end position="164"/>
    </location>
</feature>
<feature type="transmembrane region" description="Helical" evidence="7">
    <location>
        <begin position="39"/>
        <end position="62"/>
    </location>
</feature>
<organism evidence="8 9">
    <name type="scientific">Hydrogenovibrio thermophilus</name>
    <dbReference type="NCBI Taxonomy" id="265883"/>
    <lineage>
        <taxon>Bacteria</taxon>
        <taxon>Pseudomonadati</taxon>
        <taxon>Pseudomonadota</taxon>
        <taxon>Gammaproteobacteria</taxon>
        <taxon>Thiotrichales</taxon>
        <taxon>Piscirickettsiaceae</taxon>
        <taxon>Hydrogenovibrio</taxon>
    </lineage>
</organism>
<comment type="subcellular location">
    <subcellularLocation>
        <location evidence="1 7">Cell membrane</location>
        <topology evidence="1 7">Multi-pass membrane protein</topology>
    </subcellularLocation>
</comment>
<comment type="similarity">
    <text evidence="2 7">Belongs to the UPF0056 (MarC) family.</text>
</comment>
<dbReference type="PANTHER" id="PTHR33508">
    <property type="entry name" value="UPF0056 MEMBRANE PROTEIN YHCE"/>
    <property type="match status" value="1"/>
</dbReference>